<name>A0A8H3IWS5_9LECA</name>
<dbReference type="GO" id="GO:0003700">
    <property type="term" value="F:DNA-binding transcription factor activity"/>
    <property type="evidence" value="ECO:0007669"/>
    <property type="project" value="InterPro"/>
</dbReference>
<dbReference type="PROSITE" id="PS00036">
    <property type="entry name" value="BZIP_BASIC"/>
    <property type="match status" value="1"/>
</dbReference>
<dbReference type="InterPro" id="IPR046347">
    <property type="entry name" value="bZIP_sf"/>
</dbReference>
<feature type="region of interest" description="Disordered" evidence="2">
    <location>
        <begin position="67"/>
        <end position="90"/>
    </location>
</feature>
<comment type="caution">
    <text evidence="4">The sequence shown here is derived from an EMBL/GenBank/DDBJ whole genome shotgun (WGS) entry which is preliminary data.</text>
</comment>
<keyword evidence="1" id="KW-0175">Coiled coil</keyword>
<feature type="compositionally biased region" description="Polar residues" evidence="2">
    <location>
        <begin position="147"/>
        <end position="174"/>
    </location>
</feature>
<feature type="compositionally biased region" description="Polar residues" evidence="2">
    <location>
        <begin position="67"/>
        <end position="85"/>
    </location>
</feature>
<reference evidence="4" key="1">
    <citation type="submission" date="2021-03" db="EMBL/GenBank/DDBJ databases">
        <authorList>
            <person name="Tagirdzhanova G."/>
        </authorList>
    </citation>
    <scope>NUCLEOTIDE SEQUENCE</scope>
</reference>
<dbReference type="EMBL" id="CAJPDS010000087">
    <property type="protein sequence ID" value="CAF9935933.1"/>
    <property type="molecule type" value="Genomic_DNA"/>
</dbReference>
<dbReference type="Gene3D" id="3.30.160.60">
    <property type="entry name" value="Classic Zinc Finger"/>
    <property type="match status" value="1"/>
</dbReference>
<dbReference type="AlphaFoldDB" id="A0A8H3IWS5"/>
<evidence type="ECO:0000259" key="3">
    <source>
        <dbReference type="PROSITE" id="PS50217"/>
    </source>
</evidence>
<dbReference type="CDD" id="cd12193">
    <property type="entry name" value="bZIP_GCN4"/>
    <property type="match status" value="1"/>
</dbReference>
<organism evidence="4 5">
    <name type="scientific">Heterodermia speciosa</name>
    <dbReference type="NCBI Taxonomy" id="116794"/>
    <lineage>
        <taxon>Eukaryota</taxon>
        <taxon>Fungi</taxon>
        <taxon>Dikarya</taxon>
        <taxon>Ascomycota</taxon>
        <taxon>Pezizomycotina</taxon>
        <taxon>Lecanoromycetes</taxon>
        <taxon>OSLEUM clade</taxon>
        <taxon>Lecanoromycetidae</taxon>
        <taxon>Caliciales</taxon>
        <taxon>Physciaceae</taxon>
        <taxon>Heterodermia</taxon>
    </lineage>
</organism>
<dbReference type="SUPFAM" id="SSF57959">
    <property type="entry name" value="Leucine zipper domain"/>
    <property type="match status" value="1"/>
</dbReference>
<accession>A0A8H3IWS5</accession>
<protein>
    <recommendedName>
        <fullName evidence="3">BZIP domain-containing protein</fullName>
    </recommendedName>
</protein>
<proteinExistence type="predicted"/>
<dbReference type="OrthoDB" id="5419235at2759"/>
<evidence type="ECO:0000256" key="2">
    <source>
        <dbReference type="SAM" id="MobiDB-lite"/>
    </source>
</evidence>
<feature type="region of interest" description="Disordered" evidence="2">
    <location>
        <begin position="147"/>
        <end position="194"/>
    </location>
</feature>
<dbReference type="PROSITE" id="PS50217">
    <property type="entry name" value="BZIP"/>
    <property type="match status" value="1"/>
</dbReference>
<feature type="compositionally biased region" description="Polar residues" evidence="2">
    <location>
        <begin position="287"/>
        <end position="314"/>
    </location>
</feature>
<dbReference type="Pfam" id="PF07716">
    <property type="entry name" value="bZIP_2"/>
    <property type="match status" value="1"/>
</dbReference>
<evidence type="ECO:0000313" key="4">
    <source>
        <dbReference type="EMBL" id="CAF9935933.1"/>
    </source>
</evidence>
<dbReference type="InterPro" id="IPR004827">
    <property type="entry name" value="bZIP"/>
</dbReference>
<evidence type="ECO:0000256" key="1">
    <source>
        <dbReference type="SAM" id="Coils"/>
    </source>
</evidence>
<dbReference type="Proteomes" id="UP000664521">
    <property type="component" value="Unassembled WGS sequence"/>
</dbReference>
<feature type="region of interest" description="Disordered" evidence="2">
    <location>
        <begin position="287"/>
        <end position="395"/>
    </location>
</feature>
<gene>
    <name evidence="4" type="ORF">HETSPECPRED_009952</name>
</gene>
<sequence length="448" mass="49403">MAIRRNLWRLFRRGVDFKAPLPQLAIPLSDLPLPEYLNPTSASSIRQVLRSPATIPLHDYQSFVTDHPQQWLTQPQSPRLPTPASSHALPTPDSDTDFVLFPSPTQRLSTLVPATVRTDPNYLSQSSYNGQVKSHRQFSTQIQRVGNVHGSSPVSSNGLHSGIHASSASSPTLQRQRKSHARPPVPLFPNNSTDTINQIQHTFASESESQGSSLSTSNVPFALTTVDMVLQDLSRAGALTAHTASPFDDLMASNFSVTNEPFDATASYDSSFTVSPRDVLLDSAPPSSVFSNLTTPENGYLESPQTYINNSPNEQDFGDDPDLWPTLFPETEEQDQKHAAQSSPVKPYTAPAMSRTTSSGQLSSRSSHHGRMSASSGVSKRRTQPLPPIKVDENDTVAVKRARNTLAARKSRQRRMEKAEELESEVQRLTQEVEMWKTRATQYGYPAE</sequence>
<feature type="domain" description="BZIP" evidence="3">
    <location>
        <begin position="400"/>
        <end position="432"/>
    </location>
</feature>
<keyword evidence="5" id="KW-1185">Reference proteome</keyword>
<feature type="compositionally biased region" description="Low complexity" evidence="2">
    <location>
        <begin position="354"/>
        <end position="365"/>
    </location>
</feature>
<feature type="coiled-coil region" evidence="1">
    <location>
        <begin position="412"/>
        <end position="439"/>
    </location>
</feature>
<evidence type="ECO:0000313" key="5">
    <source>
        <dbReference type="Proteomes" id="UP000664521"/>
    </source>
</evidence>